<dbReference type="SUPFAM" id="SSF49464">
    <property type="entry name" value="Carboxypeptidase regulatory domain-like"/>
    <property type="match status" value="1"/>
</dbReference>
<feature type="compositionally biased region" description="Gly residues" evidence="1">
    <location>
        <begin position="966"/>
        <end position="979"/>
    </location>
</feature>
<evidence type="ECO:0000256" key="1">
    <source>
        <dbReference type="SAM" id="MobiDB-lite"/>
    </source>
</evidence>
<keyword evidence="2" id="KW-0732">Signal</keyword>
<dbReference type="InterPro" id="IPR041700">
    <property type="entry name" value="OMP_b-brl_3"/>
</dbReference>
<sequence length="979" mass="109194">MRILITALFIAFLPSLLLAQKDTTRSGSITGIVKDSADDYALQSVTITLYKKSDSSLVNYHITGEDGAFTFNDIPFFTPVNINFSFTGYNPFSKTITLDSTNRSFNFKNLFLAKSQGTMDEVVVKAVVPITMNGDTLEINPAAFKLDSNAVVEDMLRRVPGVTMWGDGTITVNGRKVNNVYVDGKPFFGSDPAMATQNLPKNAIEKIQVYKETDYSKDNIDDNPADSMLTMNIKLREDKKFGYFGKAGAGIGTDDRYEFDGSGLAYNKKMRGGIAASMNNINKSAGLQEMFQQSTYRNYNPNNRYVANFGSNGINRVLFLGGSMQYDFSQTNNSRFNNQLRANYDFRNTRNFTTSTTDSRNSATDVVFLQDSRQESTSENNTHNAGLNYNKRDQDKDFAVNLSFNSGTSERNSTSSSDKAIEDGTRVSESSNASISQGSNNGINFSTSFRNKDDDDRNLKSFGINYNLGYNQSENESRNITDFISYENADDNRYFNRRNNSESSSFNNSLGMNYNALKRLLFGNFSLWNINMVLNNNVSFSRSDVSSFVSDYDSLTGHYIGNDSLTNDNRVTRIEDRPSLRLSKNFTRRLSDRFNRYINVSANIQGQFLTEKNESSFDYRNIDRSFSFFTPSAAVGYNYQRFNKYTIEANLSGNSTPSIPSVDQLRPIIDTSTNVYNINLGNANLRPSVTNGVNFNFNYRREQPSRKADLSFEVNGAASGVNDGIVDSSFYNRQNGRRTIYMINMDGRRNYSAGFTGRTSFKLKNNKVLQFNYSLNYTNTTSPNYVDGLYNIAKANGLTHNLGVFYTLGDIGNIQASQAINTNSSRQSSRNLQSLNAVNYITQGNLNLSPIRDLTISTTINYVTNNTTNQSSTLWNAFATYRFLPTKQAEVKLSAMDILKKNQNISTTAGLTNLSTTVSNGLQQFFMVTLSYYPRKFGGGGRRGGGRGESGEGRGGERRNFERRGSGGGGFGGGMRGRN</sequence>
<feature type="region of interest" description="Disordered" evidence="1">
    <location>
        <begin position="938"/>
        <end position="979"/>
    </location>
</feature>
<accession>A0ABZ0WD80</accession>
<gene>
    <name evidence="4" type="ORF">U0035_10865</name>
</gene>
<dbReference type="Proteomes" id="UP001325680">
    <property type="component" value="Chromosome"/>
</dbReference>
<protein>
    <submittedName>
        <fullName evidence="4">TonB-dependent receptor</fullName>
    </submittedName>
</protein>
<proteinExistence type="predicted"/>
<feature type="compositionally biased region" description="Low complexity" evidence="1">
    <location>
        <begin position="405"/>
        <end position="417"/>
    </location>
</feature>
<feature type="region of interest" description="Disordered" evidence="1">
    <location>
        <begin position="404"/>
        <end position="450"/>
    </location>
</feature>
<feature type="chain" id="PRO_5045859831" evidence="2">
    <location>
        <begin position="20"/>
        <end position="979"/>
    </location>
</feature>
<name>A0ABZ0WD80_9BACT</name>
<dbReference type="RefSeq" id="WP_114789820.1">
    <property type="nucleotide sequence ID" value="NZ_CP139960.1"/>
</dbReference>
<feature type="compositionally biased region" description="Polar residues" evidence="1">
    <location>
        <begin position="375"/>
        <end position="387"/>
    </location>
</feature>
<evidence type="ECO:0000313" key="5">
    <source>
        <dbReference type="Proteomes" id="UP001325680"/>
    </source>
</evidence>
<keyword evidence="5" id="KW-1185">Reference proteome</keyword>
<evidence type="ECO:0000256" key="2">
    <source>
        <dbReference type="SAM" id="SignalP"/>
    </source>
</evidence>
<organism evidence="4 5">
    <name type="scientific">Niabella yanshanensis</name>
    <dbReference type="NCBI Taxonomy" id="577386"/>
    <lineage>
        <taxon>Bacteria</taxon>
        <taxon>Pseudomonadati</taxon>
        <taxon>Bacteroidota</taxon>
        <taxon>Chitinophagia</taxon>
        <taxon>Chitinophagales</taxon>
        <taxon>Chitinophagaceae</taxon>
        <taxon>Niabella</taxon>
    </lineage>
</organism>
<dbReference type="Pfam" id="PF14905">
    <property type="entry name" value="OMP_b-brl_3"/>
    <property type="match status" value="1"/>
</dbReference>
<feature type="region of interest" description="Disordered" evidence="1">
    <location>
        <begin position="372"/>
        <end position="392"/>
    </location>
</feature>
<dbReference type="SUPFAM" id="SSF56935">
    <property type="entry name" value="Porins"/>
    <property type="match status" value="2"/>
</dbReference>
<reference evidence="4 5" key="1">
    <citation type="submission" date="2023-12" db="EMBL/GenBank/DDBJ databases">
        <title>Genome sequencing and assembly of bacterial species from a model synthetic community.</title>
        <authorList>
            <person name="Hogle S.L."/>
        </authorList>
    </citation>
    <scope>NUCLEOTIDE SEQUENCE [LARGE SCALE GENOMIC DNA]</scope>
    <source>
        <strain evidence="4 5">HAMBI_3031</strain>
    </source>
</reference>
<keyword evidence="4" id="KW-0675">Receptor</keyword>
<feature type="domain" description="Outer membrane protein beta-barrel" evidence="3">
    <location>
        <begin position="619"/>
        <end position="932"/>
    </location>
</feature>
<dbReference type="EMBL" id="CP139960">
    <property type="protein sequence ID" value="WQD40648.1"/>
    <property type="molecule type" value="Genomic_DNA"/>
</dbReference>
<feature type="signal peptide" evidence="2">
    <location>
        <begin position="1"/>
        <end position="19"/>
    </location>
</feature>
<dbReference type="Gene3D" id="2.60.40.1120">
    <property type="entry name" value="Carboxypeptidase-like, regulatory domain"/>
    <property type="match status" value="1"/>
</dbReference>
<feature type="compositionally biased region" description="Polar residues" evidence="1">
    <location>
        <begin position="427"/>
        <end position="449"/>
    </location>
</feature>
<feature type="compositionally biased region" description="Basic and acidic residues" evidence="1">
    <location>
        <begin position="949"/>
        <end position="965"/>
    </location>
</feature>
<evidence type="ECO:0000259" key="3">
    <source>
        <dbReference type="Pfam" id="PF14905"/>
    </source>
</evidence>
<evidence type="ECO:0000313" key="4">
    <source>
        <dbReference type="EMBL" id="WQD40648.1"/>
    </source>
</evidence>
<dbReference type="InterPro" id="IPR008969">
    <property type="entry name" value="CarboxyPept-like_regulatory"/>
</dbReference>